<dbReference type="PANTHER" id="PTHR10192:SF5">
    <property type="entry name" value="GEPHYRIN"/>
    <property type="match status" value="1"/>
</dbReference>
<dbReference type="SUPFAM" id="SSF63867">
    <property type="entry name" value="MoeA C-terminal domain-like"/>
    <property type="match status" value="1"/>
</dbReference>
<evidence type="ECO:0000313" key="14">
    <source>
        <dbReference type="Proteomes" id="UP000056968"/>
    </source>
</evidence>
<dbReference type="SUPFAM" id="SSF63882">
    <property type="entry name" value="MoeA N-terminal region -like"/>
    <property type="match status" value="1"/>
</dbReference>
<comment type="cofactor">
    <cofactor evidence="1 11">
        <name>Mg(2+)</name>
        <dbReference type="ChEBI" id="CHEBI:18420"/>
    </cofactor>
</comment>
<name>A0A0S3F207_9SPHN</name>
<dbReference type="KEGG" id="sbd:ATN00_16655"/>
<dbReference type="Pfam" id="PF03453">
    <property type="entry name" value="MoeA_N"/>
    <property type="match status" value="1"/>
</dbReference>
<dbReference type="InterPro" id="IPR036135">
    <property type="entry name" value="MoeA_linker/N_sf"/>
</dbReference>
<evidence type="ECO:0000256" key="10">
    <source>
        <dbReference type="ARBA" id="ARBA00047317"/>
    </source>
</evidence>
<dbReference type="InterPro" id="IPR005110">
    <property type="entry name" value="MoeA_linker/N"/>
</dbReference>
<dbReference type="SMART" id="SM00852">
    <property type="entry name" value="MoCF_biosynth"/>
    <property type="match status" value="1"/>
</dbReference>
<dbReference type="FunFam" id="3.40.980.10:FF:000004">
    <property type="entry name" value="Molybdopterin molybdenumtransferase"/>
    <property type="match status" value="1"/>
</dbReference>
<dbReference type="GO" id="GO:0005829">
    <property type="term" value="C:cytosol"/>
    <property type="evidence" value="ECO:0007669"/>
    <property type="project" value="TreeGrafter"/>
</dbReference>
<evidence type="ECO:0000256" key="4">
    <source>
        <dbReference type="ARBA" id="ARBA00010763"/>
    </source>
</evidence>
<evidence type="ECO:0000256" key="9">
    <source>
        <dbReference type="ARBA" id="ARBA00023150"/>
    </source>
</evidence>
<dbReference type="AlphaFoldDB" id="A0A0S3F207"/>
<dbReference type="Pfam" id="PF00994">
    <property type="entry name" value="MoCF_biosynth"/>
    <property type="match status" value="1"/>
</dbReference>
<dbReference type="CDD" id="cd00887">
    <property type="entry name" value="MoeA"/>
    <property type="match status" value="1"/>
</dbReference>
<sequence>MSLLPVSEAQARLFALTPPLPVEEVPVTSCVGRWLAQDIAAHRDQPWADLSAMDGYAVRAAEWPGPWRVTGASTAGGYLPTALAQGEAYRIFTGAPLPPGADAILIQENAELTGDVLRGVDKPLTPGLHVRATASDFHIHQTLLAGGAQLNAAKIALAVLAGHGTLPVRKRPTIAILSTGNELVAPGQPAPPGKLPSSNAPMLMAMLGTVPCGILDLGIVPDDLETMIQAFEKAKMADIILSTGGASVGDHDLVRPAFTQAGGSLDFWKIRMRPGKPLMAGKLGHSVFLGLPGNPVSAFVTAMLFLLPLVRHMGGAASPLPVLASARLAAPLPATGERDDYLRAFRAEGGIVSVTSQDSAATAAMARADCLILRRAHSAPAKTGDIVDILPIPA</sequence>
<comment type="function">
    <text evidence="2 11">Catalyzes the insertion of molybdate into adenylated molybdopterin with the concomitant release of AMP.</text>
</comment>
<evidence type="ECO:0000256" key="8">
    <source>
        <dbReference type="ARBA" id="ARBA00022842"/>
    </source>
</evidence>
<dbReference type="InterPro" id="IPR001453">
    <property type="entry name" value="MoaB/Mog_dom"/>
</dbReference>
<organism evidence="13 14">
    <name type="scientific">Sphingobium baderi</name>
    <dbReference type="NCBI Taxonomy" id="1332080"/>
    <lineage>
        <taxon>Bacteria</taxon>
        <taxon>Pseudomonadati</taxon>
        <taxon>Pseudomonadota</taxon>
        <taxon>Alphaproteobacteria</taxon>
        <taxon>Sphingomonadales</taxon>
        <taxon>Sphingomonadaceae</taxon>
        <taxon>Sphingobium</taxon>
    </lineage>
</organism>
<keyword evidence="9 11" id="KW-0501">Molybdenum cofactor biosynthesis</keyword>
<dbReference type="EC" id="2.10.1.1" evidence="11"/>
<dbReference type="EMBL" id="CP013264">
    <property type="protein sequence ID" value="ALR21686.1"/>
    <property type="molecule type" value="Genomic_DNA"/>
</dbReference>
<comment type="similarity">
    <text evidence="4 11">Belongs to the MoeA family.</text>
</comment>
<dbReference type="Pfam" id="PF03454">
    <property type="entry name" value="MoeA_C"/>
    <property type="match status" value="1"/>
</dbReference>
<proteinExistence type="inferred from homology"/>
<dbReference type="NCBIfam" id="TIGR00177">
    <property type="entry name" value="molyb_syn"/>
    <property type="match status" value="1"/>
</dbReference>
<dbReference type="InterPro" id="IPR036425">
    <property type="entry name" value="MoaB/Mog-like_dom_sf"/>
</dbReference>
<dbReference type="InterPro" id="IPR005111">
    <property type="entry name" value="MoeA_C_domain_IV"/>
</dbReference>
<dbReference type="Gene3D" id="2.170.190.11">
    <property type="entry name" value="Molybdopterin biosynthesis moea protein, domain 3"/>
    <property type="match status" value="1"/>
</dbReference>
<dbReference type="InterPro" id="IPR038987">
    <property type="entry name" value="MoeA-like"/>
</dbReference>
<dbReference type="Gene3D" id="3.40.980.10">
    <property type="entry name" value="MoaB/Mog-like domain"/>
    <property type="match status" value="1"/>
</dbReference>
<keyword evidence="14" id="KW-1185">Reference proteome</keyword>
<dbReference type="InterPro" id="IPR036688">
    <property type="entry name" value="MoeA_C_domain_IV_sf"/>
</dbReference>
<dbReference type="SUPFAM" id="SSF53218">
    <property type="entry name" value="Molybdenum cofactor biosynthesis proteins"/>
    <property type="match status" value="1"/>
</dbReference>
<feature type="domain" description="MoaB/Mog" evidence="12">
    <location>
        <begin position="175"/>
        <end position="312"/>
    </location>
</feature>
<evidence type="ECO:0000256" key="2">
    <source>
        <dbReference type="ARBA" id="ARBA00002901"/>
    </source>
</evidence>
<evidence type="ECO:0000256" key="11">
    <source>
        <dbReference type="RuleBase" id="RU365090"/>
    </source>
</evidence>
<evidence type="ECO:0000256" key="5">
    <source>
        <dbReference type="ARBA" id="ARBA00022505"/>
    </source>
</evidence>
<protein>
    <recommendedName>
        <fullName evidence="11">Molybdopterin molybdenumtransferase</fullName>
        <ecNumber evidence="11">2.10.1.1</ecNumber>
    </recommendedName>
</protein>
<evidence type="ECO:0000256" key="7">
    <source>
        <dbReference type="ARBA" id="ARBA00022723"/>
    </source>
</evidence>
<accession>A0A0S3F207</accession>
<keyword evidence="6 11" id="KW-0808">Transferase</keyword>
<evidence type="ECO:0000259" key="12">
    <source>
        <dbReference type="SMART" id="SM00852"/>
    </source>
</evidence>
<dbReference type="Proteomes" id="UP000056968">
    <property type="component" value="Chromosome"/>
</dbReference>
<reference evidence="13 14" key="1">
    <citation type="submission" date="2015-11" db="EMBL/GenBank/DDBJ databases">
        <title>A Two-component Flavoprotein Monooxygenase System MeaXY Responsible for para-Hydroxylation of 2-Methyl-6-ethylaniline and 2,6-Diethylaniline in Sphingobium baderi DE-13.</title>
        <authorList>
            <person name="Cheng M."/>
            <person name="Meng Q."/>
            <person name="Yang Y."/>
            <person name="Chu C."/>
            <person name="Yan X."/>
            <person name="He J."/>
            <person name="Li S."/>
        </authorList>
    </citation>
    <scope>NUCLEOTIDE SEQUENCE [LARGE SCALE GENOMIC DNA]</scope>
    <source>
        <strain evidence="13 14">DE-13</strain>
    </source>
</reference>
<comment type="pathway">
    <text evidence="3 11">Cofactor biosynthesis; molybdopterin biosynthesis.</text>
</comment>
<keyword evidence="8 11" id="KW-0460">Magnesium</keyword>
<evidence type="ECO:0000313" key="13">
    <source>
        <dbReference type="EMBL" id="ALR21686.1"/>
    </source>
</evidence>
<gene>
    <name evidence="13" type="ORF">ATN00_16655</name>
</gene>
<dbReference type="STRING" id="1332080.ATN00_16655"/>
<dbReference type="PANTHER" id="PTHR10192">
    <property type="entry name" value="MOLYBDOPTERIN BIOSYNTHESIS PROTEIN"/>
    <property type="match status" value="1"/>
</dbReference>
<dbReference type="Gene3D" id="3.90.105.10">
    <property type="entry name" value="Molybdopterin biosynthesis moea protein, domain 2"/>
    <property type="match status" value="1"/>
</dbReference>
<comment type="catalytic activity">
    <reaction evidence="10">
        <text>adenylyl-molybdopterin + molybdate = Mo-molybdopterin + AMP + H(+)</text>
        <dbReference type="Rhea" id="RHEA:35047"/>
        <dbReference type="ChEBI" id="CHEBI:15378"/>
        <dbReference type="ChEBI" id="CHEBI:36264"/>
        <dbReference type="ChEBI" id="CHEBI:62727"/>
        <dbReference type="ChEBI" id="CHEBI:71302"/>
        <dbReference type="ChEBI" id="CHEBI:456215"/>
        <dbReference type="EC" id="2.10.1.1"/>
    </reaction>
</comment>
<evidence type="ECO:0000256" key="1">
    <source>
        <dbReference type="ARBA" id="ARBA00001946"/>
    </source>
</evidence>
<dbReference type="GO" id="GO:0061599">
    <property type="term" value="F:molybdopterin molybdotransferase activity"/>
    <property type="evidence" value="ECO:0007669"/>
    <property type="project" value="UniProtKB-UniRule"/>
</dbReference>
<dbReference type="GO" id="GO:0006777">
    <property type="term" value="P:Mo-molybdopterin cofactor biosynthetic process"/>
    <property type="evidence" value="ECO:0007669"/>
    <property type="project" value="UniProtKB-UniRule"/>
</dbReference>
<dbReference type="UniPathway" id="UPA00344"/>
<evidence type="ECO:0000256" key="6">
    <source>
        <dbReference type="ARBA" id="ARBA00022679"/>
    </source>
</evidence>
<dbReference type="RefSeq" id="WP_062066614.1">
    <property type="nucleotide sequence ID" value="NZ_CP013264.1"/>
</dbReference>
<keyword evidence="5 11" id="KW-0500">Molybdenum</keyword>
<evidence type="ECO:0000256" key="3">
    <source>
        <dbReference type="ARBA" id="ARBA00005046"/>
    </source>
</evidence>
<dbReference type="OrthoDB" id="9804758at2"/>
<keyword evidence="7 11" id="KW-0479">Metal-binding</keyword>
<dbReference type="GO" id="GO:0046872">
    <property type="term" value="F:metal ion binding"/>
    <property type="evidence" value="ECO:0007669"/>
    <property type="project" value="UniProtKB-UniRule"/>
</dbReference>
<dbReference type="Gene3D" id="2.40.340.10">
    <property type="entry name" value="MoeA, C-terminal, domain IV"/>
    <property type="match status" value="1"/>
</dbReference>